<dbReference type="EMBL" id="BAABJQ010000009">
    <property type="protein sequence ID" value="GAA5187371.1"/>
    <property type="molecule type" value="Genomic_DNA"/>
</dbReference>
<accession>A0ABP9RVQ0</accession>
<gene>
    <name evidence="2" type="ORF">GCM10023322_35590</name>
</gene>
<evidence type="ECO:0000256" key="1">
    <source>
        <dbReference type="SAM" id="MobiDB-lite"/>
    </source>
</evidence>
<evidence type="ECO:0000313" key="3">
    <source>
        <dbReference type="Proteomes" id="UP001501570"/>
    </source>
</evidence>
<reference evidence="3" key="1">
    <citation type="journal article" date="2019" name="Int. J. Syst. Evol. Microbiol.">
        <title>The Global Catalogue of Microorganisms (GCM) 10K type strain sequencing project: providing services to taxonomists for standard genome sequencing and annotation.</title>
        <authorList>
            <consortium name="The Broad Institute Genomics Platform"/>
            <consortium name="The Broad Institute Genome Sequencing Center for Infectious Disease"/>
            <person name="Wu L."/>
            <person name="Ma J."/>
        </authorList>
    </citation>
    <scope>NUCLEOTIDE SEQUENCE [LARGE SCALE GENOMIC DNA]</scope>
    <source>
        <strain evidence="3">JCM 18304</strain>
    </source>
</reference>
<evidence type="ECO:0000313" key="2">
    <source>
        <dbReference type="EMBL" id="GAA5187371.1"/>
    </source>
</evidence>
<name>A0ABP9RVQ0_9ACTN</name>
<keyword evidence="3" id="KW-1185">Reference proteome</keyword>
<comment type="caution">
    <text evidence="2">The sequence shown here is derived from an EMBL/GenBank/DDBJ whole genome shotgun (WGS) entry which is preliminary data.</text>
</comment>
<protein>
    <submittedName>
        <fullName evidence="2">Uncharacterized protein</fullName>
    </submittedName>
</protein>
<feature type="region of interest" description="Disordered" evidence="1">
    <location>
        <begin position="27"/>
        <end position="58"/>
    </location>
</feature>
<proteinExistence type="predicted"/>
<organism evidence="2 3">
    <name type="scientific">Rugosimonospora acidiphila</name>
    <dbReference type="NCBI Taxonomy" id="556531"/>
    <lineage>
        <taxon>Bacteria</taxon>
        <taxon>Bacillati</taxon>
        <taxon>Actinomycetota</taxon>
        <taxon>Actinomycetes</taxon>
        <taxon>Micromonosporales</taxon>
        <taxon>Micromonosporaceae</taxon>
        <taxon>Rugosimonospora</taxon>
    </lineage>
</organism>
<sequence>MRAAPGPGERGRAAALTARRRACVRRGPAGLRDGRARAGSGTGRVRDLQLPVPEPVGPHDLQQYLDRTADTHRIRDPAQLLQLVEMGSIVYLLPLSVTLRYPRAGLVYRRVTEGRPRRSPSRGRSTPAR</sequence>
<dbReference type="Proteomes" id="UP001501570">
    <property type="component" value="Unassembled WGS sequence"/>
</dbReference>